<sequence>MCRTRNSGAAINAVSSIPNRTIGTQTEEIPTAEESISTMLGKFSAALWDKDFMREVYEYRHLPRPPARGLAPLSYEWLTLNTYSELMQSIEQQDPGDSQEEAGIVQTQDTETVDLSDQLQGGEEFDQCSRDQQKSEHRTSWFVRLFCCGATSSPKKVKQEKETKNEGFLSQVKRDFGRK</sequence>
<dbReference type="HOGENOM" id="CLU_1504901_0_0_1"/>
<feature type="region of interest" description="Disordered" evidence="1">
    <location>
        <begin position="92"/>
        <end position="111"/>
    </location>
</feature>
<evidence type="ECO:0000256" key="1">
    <source>
        <dbReference type="SAM" id="MobiDB-lite"/>
    </source>
</evidence>
<proteinExistence type="predicted"/>
<dbReference type="EMBL" id="JH817221">
    <property type="protein sequence ID" value="EKC31500.1"/>
    <property type="molecule type" value="Genomic_DNA"/>
</dbReference>
<protein>
    <submittedName>
        <fullName evidence="2">Uncharacterized protein</fullName>
    </submittedName>
</protein>
<dbReference type="InParanoid" id="K1QRK8"/>
<feature type="region of interest" description="Disordered" evidence="1">
    <location>
        <begin position="153"/>
        <end position="179"/>
    </location>
</feature>
<gene>
    <name evidence="2" type="ORF">CGI_10009730</name>
</gene>
<evidence type="ECO:0000313" key="2">
    <source>
        <dbReference type="EMBL" id="EKC31500.1"/>
    </source>
</evidence>
<reference evidence="2" key="1">
    <citation type="journal article" date="2012" name="Nature">
        <title>The oyster genome reveals stress adaptation and complexity of shell formation.</title>
        <authorList>
            <person name="Zhang G."/>
            <person name="Fang X."/>
            <person name="Guo X."/>
            <person name="Li L."/>
            <person name="Luo R."/>
            <person name="Xu F."/>
            <person name="Yang P."/>
            <person name="Zhang L."/>
            <person name="Wang X."/>
            <person name="Qi H."/>
            <person name="Xiong Z."/>
            <person name="Que H."/>
            <person name="Xie Y."/>
            <person name="Holland P.W."/>
            <person name="Paps J."/>
            <person name="Zhu Y."/>
            <person name="Wu F."/>
            <person name="Chen Y."/>
            <person name="Wang J."/>
            <person name="Peng C."/>
            <person name="Meng J."/>
            <person name="Yang L."/>
            <person name="Liu J."/>
            <person name="Wen B."/>
            <person name="Zhang N."/>
            <person name="Huang Z."/>
            <person name="Zhu Q."/>
            <person name="Feng Y."/>
            <person name="Mount A."/>
            <person name="Hedgecock D."/>
            <person name="Xu Z."/>
            <person name="Liu Y."/>
            <person name="Domazet-Loso T."/>
            <person name="Du Y."/>
            <person name="Sun X."/>
            <person name="Zhang S."/>
            <person name="Liu B."/>
            <person name="Cheng P."/>
            <person name="Jiang X."/>
            <person name="Li J."/>
            <person name="Fan D."/>
            <person name="Wang W."/>
            <person name="Fu W."/>
            <person name="Wang T."/>
            <person name="Wang B."/>
            <person name="Zhang J."/>
            <person name="Peng Z."/>
            <person name="Li Y."/>
            <person name="Li N."/>
            <person name="Wang J."/>
            <person name="Chen M."/>
            <person name="He Y."/>
            <person name="Tan F."/>
            <person name="Song X."/>
            <person name="Zheng Q."/>
            <person name="Huang R."/>
            <person name="Yang H."/>
            <person name="Du X."/>
            <person name="Chen L."/>
            <person name="Yang M."/>
            <person name="Gaffney P.M."/>
            <person name="Wang S."/>
            <person name="Luo L."/>
            <person name="She Z."/>
            <person name="Ming Y."/>
            <person name="Huang W."/>
            <person name="Zhang S."/>
            <person name="Huang B."/>
            <person name="Zhang Y."/>
            <person name="Qu T."/>
            <person name="Ni P."/>
            <person name="Miao G."/>
            <person name="Wang J."/>
            <person name="Wang Q."/>
            <person name="Steinberg C.E."/>
            <person name="Wang H."/>
            <person name="Li N."/>
            <person name="Qian L."/>
            <person name="Zhang G."/>
            <person name="Li Y."/>
            <person name="Yang H."/>
            <person name="Liu X."/>
            <person name="Wang J."/>
            <person name="Yin Y."/>
            <person name="Wang J."/>
        </authorList>
    </citation>
    <scope>NUCLEOTIDE SEQUENCE [LARGE SCALE GENOMIC DNA]</scope>
    <source>
        <strain evidence="2">05x7-T-G4-1.051#20</strain>
    </source>
</reference>
<name>K1QRK8_MAGGI</name>
<organism evidence="2">
    <name type="scientific">Magallana gigas</name>
    <name type="common">Pacific oyster</name>
    <name type="synonym">Crassostrea gigas</name>
    <dbReference type="NCBI Taxonomy" id="29159"/>
    <lineage>
        <taxon>Eukaryota</taxon>
        <taxon>Metazoa</taxon>
        <taxon>Spiralia</taxon>
        <taxon>Lophotrochozoa</taxon>
        <taxon>Mollusca</taxon>
        <taxon>Bivalvia</taxon>
        <taxon>Autobranchia</taxon>
        <taxon>Pteriomorphia</taxon>
        <taxon>Ostreida</taxon>
        <taxon>Ostreoidea</taxon>
        <taxon>Ostreidae</taxon>
        <taxon>Magallana</taxon>
    </lineage>
</organism>
<accession>K1QRK8</accession>
<dbReference type="AlphaFoldDB" id="K1QRK8"/>